<dbReference type="RefSeq" id="WP_108908935.1">
    <property type="nucleotide sequence ID" value="NZ_CP029188.1"/>
</dbReference>
<evidence type="ECO:0000313" key="1">
    <source>
        <dbReference type="EMBL" id="AWI33198.1"/>
    </source>
</evidence>
<protein>
    <submittedName>
        <fullName evidence="1">Uncharacterized protein</fullName>
    </submittedName>
</protein>
<proteinExistence type="predicted"/>
<keyword evidence="2" id="KW-1185">Reference proteome</keyword>
<accession>A0A2S1T3L4</accession>
<dbReference type="EMBL" id="CP029188">
    <property type="protein sequence ID" value="AWI33198.1"/>
    <property type="molecule type" value="Genomic_DNA"/>
</dbReference>
<name>A0A2S1T3L4_9ACTN</name>
<reference evidence="1 2" key="1">
    <citation type="submission" date="2018-05" db="EMBL/GenBank/DDBJ databases">
        <title>Complete genome sequence of sponge-derived Streptomyces sp. HNM0039.</title>
        <authorList>
            <person name="Huang X."/>
            <person name="Zhou S."/>
        </authorList>
    </citation>
    <scope>NUCLEOTIDE SEQUENCE [LARGE SCALE GENOMIC DNA]</scope>
    <source>
        <strain evidence="1 2">HNM0039</strain>
    </source>
</reference>
<sequence>MPQRLMFVQLKTGYDTDRGPSWIGWVDFSKTWSTAYFRGRTLRRSGKMFDANFHDVQTNEEFWVSGPKRDRTDSHYGPSNPEIEPDAVETYSAFLAGAPLPGRENG</sequence>
<dbReference type="AlphaFoldDB" id="A0A2S1T3L4"/>
<dbReference type="KEGG" id="stir:DDW44_24555"/>
<evidence type="ECO:0000313" key="2">
    <source>
        <dbReference type="Proteomes" id="UP000244900"/>
    </source>
</evidence>
<gene>
    <name evidence="1" type="ORF">DDW44_24555</name>
</gene>
<dbReference type="Proteomes" id="UP000244900">
    <property type="component" value="Chromosome"/>
</dbReference>
<organism evidence="1 2">
    <name type="scientific">Streptomyces tirandamycinicus</name>
    <dbReference type="NCBI Taxonomy" id="2174846"/>
    <lineage>
        <taxon>Bacteria</taxon>
        <taxon>Bacillati</taxon>
        <taxon>Actinomycetota</taxon>
        <taxon>Actinomycetes</taxon>
        <taxon>Kitasatosporales</taxon>
        <taxon>Streptomycetaceae</taxon>
        <taxon>Streptomyces</taxon>
    </lineage>
</organism>
<dbReference type="OrthoDB" id="1954843at2"/>